<comment type="caution">
    <text evidence="1">The sequence shown here is derived from an EMBL/GenBank/DDBJ whole genome shotgun (WGS) entry which is preliminary data.</text>
</comment>
<dbReference type="EMBL" id="JAEQND010000013">
    <property type="protein sequence ID" value="MBL0427868.1"/>
    <property type="molecule type" value="Genomic_DNA"/>
</dbReference>
<accession>A0ABS1JUB3</accession>
<evidence type="ECO:0000313" key="2">
    <source>
        <dbReference type="Proteomes" id="UP000622707"/>
    </source>
</evidence>
<gene>
    <name evidence="1" type="ORF">JI746_22365</name>
</gene>
<dbReference type="Proteomes" id="UP000622707">
    <property type="component" value="Unassembled WGS sequence"/>
</dbReference>
<name>A0ABS1JUB3_9BURK</name>
<sequence>MDELTWLQEAFETGVGERIRQAGMYLKTTYREVDGPSRASGKCGELDIVVATGGECPAVYHRTLRQVRPDSEQVQSTEWWHPRAPRRAPDHPLNLFLAQVPLLNAEHKGRGEAYYSVIPGCITGNPACQQTLDGVTPDEAEGLKGRVVDEFFKFAGDPKWQRGAAQALTDSERAYLQLASVDFTKWSMSFCDVTDRRPHGKLRVTFKARSRKTPGLYAEIGNDGGILKLEASRGGDLARLAAANGASSNLGAALEFAAKH</sequence>
<dbReference type="RefSeq" id="WP_201692499.1">
    <property type="nucleotide sequence ID" value="NZ_JAEQND010000013.1"/>
</dbReference>
<keyword evidence="2" id="KW-1185">Reference proteome</keyword>
<evidence type="ECO:0000313" key="1">
    <source>
        <dbReference type="EMBL" id="MBL0427868.1"/>
    </source>
</evidence>
<reference evidence="1 2" key="1">
    <citation type="journal article" date="2017" name="Int. J. Syst. Evol. Microbiol.">
        <title>Ramlibacter alkalitolerans sp. nov., alkali-tolerant bacterium isolated from soil of ginseng.</title>
        <authorList>
            <person name="Lee D.H."/>
            <person name="Cha C.J."/>
        </authorList>
    </citation>
    <scope>NUCLEOTIDE SEQUENCE [LARGE SCALE GENOMIC DNA]</scope>
    <source>
        <strain evidence="1 2">KACC 19305</strain>
    </source>
</reference>
<protein>
    <submittedName>
        <fullName evidence="1">Uncharacterized protein</fullName>
    </submittedName>
</protein>
<proteinExistence type="predicted"/>
<organism evidence="1 2">
    <name type="scientific">Ramlibacter alkalitolerans</name>
    <dbReference type="NCBI Taxonomy" id="2039631"/>
    <lineage>
        <taxon>Bacteria</taxon>
        <taxon>Pseudomonadati</taxon>
        <taxon>Pseudomonadota</taxon>
        <taxon>Betaproteobacteria</taxon>
        <taxon>Burkholderiales</taxon>
        <taxon>Comamonadaceae</taxon>
        <taxon>Ramlibacter</taxon>
    </lineage>
</organism>